<evidence type="ECO:0000313" key="3">
    <source>
        <dbReference type="Proteomes" id="UP000195221"/>
    </source>
</evidence>
<dbReference type="EMBL" id="NBTZ01000024">
    <property type="protein sequence ID" value="OTP78423.1"/>
    <property type="molecule type" value="Genomic_DNA"/>
</dbReference>
<accession>A0A242N4D1</accession>
<protein>
    <submittedName>
        <fullName evidence="2">Uncharacterized protein</fullName>
    </submittedName>
</protein>
<comment type="caution">
    <text evidence="2">The sequence shown here is derived from an EMBL/GenBank/DDBJ whole genome shotgun (WGS) entry which is preliminary data.</text>
</comment>
<evidence type="ECO:0000256" key="1">
    <source>
        <dbReference type="SAM" id="MobiDB-lite"/>
    </source>
</evidence>
<dbReference type="Proteomes" id="UP000195221">
    <property type="component" value="Unassembled WGS sequence"/>
</dbReference>
<reference evidence="2 3" key="1">
    <citation type="submission" date="2017-03" db="EMBL/GenBank/DDBJ databases">
        <title>Genome analysis of strain PAMC 26577.</title>
        <authorList>
            <person name="Oh H.-M."/>
            <person name="Yang J.-A."/>
        </authorList>
    </citation>
    <scope>NUCLEOTIDE SEQUENCE [LARGE SCALE GENOMIC DNA]</scope>
    <source>
        <strain evidence="2 3">PAMC 26577</strain>
    </source>
</reference>
<evidence type="ECO:0000313" key="2">
    <source>
        <dbReference type="EMBL" id="OTP78423.1"/>
    </source>
</evidence>
<organism evidence="2 3">
    <name type="scientific">Caballeronia sordidicola</name>
    <name type="common">Burkholderia sordidicola</name>
    <dbReference type="NCBI Taxonomy" id="196367"/>
    <lineage>
        <taxon>Bacteria</taxon>
        <taxon>Pseudomonadati</taxon>
        <taxon>Pseudomonadota</taxon>
        <taxon>Betaproteobacteria</taxon>
        <taxon>Burkholderiales</taxon>
        <taxon>Burkholderiaceae</taxon>
        <taxon>Caballeronia</taxon>
    </lineage>
</organism>
<dbReference type="AlphaFoldDB" id="A0A242N4D1"/>
<feature type="region of interest" description="Disordered" evidence="1">
    <location>
        <begin position="1"/>
        <end position="23"/>
    </location>
</feature>
<name>A0A242N4D1_CABSO</name>
<gene>
    <name evidence="2" type="ORF">PAMC26577_04995</name>
</gene>
<proteinExistence type="predicted"/>
<sequence>MAHLRELPSPVVRPSTRFHTDETGSPVREELEKLCPLDLFVHDLASFLIDVVHLKHRLRNINAHRHRVHLWILRLSGIGAFCTTARRCRWSVGSTILSGGYGWSAFISFTPELLSFRRSRRYTSCNTSPGVQSTVVGRGNSK</sequence>